<dbReference type="EMBL" id="RKLQ01000001">
    <property type="protein sequence ID" value="MBX0303558.1"/>
    <property type="molecule type" value="Genomic_DNA"/>
</dbReference>
<name>A0A8J7YHH4_9EURY</name>
<dbReference type="AlphaFoldDB" id="A0A8J7YHH4"/>
<dbReference type="RefSeq" id="WP_220587757.1">
    <property type="nucleotide sequence ID" value="NZ_RKLQ01000001.1"/>
</dbReference>
<comment type="caution">
    <text evidence="2">The sequence shown here is derived from an EMBL/GenBank/DDBJ whole genome shotgun (WGS) entry which is preliminary data.</text>
</comment>
<evidence type="ECO:0000313" key="2">
    <source>
        <dbReference type="EMBL" id="MBX0303558.1"/>
    </source>
</evidence>
<feature type="transmembrane region" description="Helical" evidence="1">
    <location>
        <begin position="7"/>
        <end position="31"/>
    </location>
</feature>
<keyword evidence="1" id="KW-0472">Membrane</keyword>
<dbReference type="Proteomes" id="UP000783863">
    <property type="component" value="Unassembled WGS sequence"/>
</dbReference>
<evidence type="ECO:0000313" key="3">
    <source>
        <dbReference type="Proteomes" id="UP000783863"/>
    </source>
</evidence>
<organism evidence="2 3">
    <name type="scientific">Haloarcula salinisoli</name>
    <dbReference type="NCBI Taxonomy" id="2487746"/>
    <lineage>
        <taxon>Archaea</taxon>
        <taxon>Methanobacteriati</taxon>
        <taxon>Methanobacteriota</taxon>
        <taxon>Stenosarchaea group</taxon>
        <taxon>Halobacteria</taxon>
        <taxon>Halobacteriales</taxon>
        <taxon>Haloarculaceae</taxon>
        <taxon>Haloarcula</taxon>
    </lineage>
</organism>
<gene>
    <name evidence="2" type="ORF">EGD98_07720</name>
</gene>
<keyword evidence="3" id="KW-1185">Reference proteome</keyword>
<proteinExistence type="predicted"/>
<feature type="transmembrane region" description="Helical" evidence="1">
    <location>
        <begin position="190"/>
        <end position="210"/>
    </location>
</feature>
<feature type="transmembrane region" description="Helical" evidence="1">
    <location>
        <begin position="100"/>
        <end position="120"/>
    </location>
</feature>
<protein>
    <submittedName>
        <fullName evidence="2">Uncharacterized protein</fullName>
    </submittedName>
</protein>
<sequence>MPPSLRSAWAIGTAIGGATALVGVFLTGAFLSAVTAGAPGSTAPFTELTARTVSPLQATVWTYFELKGVQPTVQWESATITRSVLYALTGESDTYAALRVLPPVLLMLAGSLTVVLTGRLSDGPSDSVTPLSGAYILLGYAPPLLLLLWVASVPVVGPDASRWVHVGNSVVDAASLAGVTAGPAPVPATLVALTFPVFFGVLGGIVAEVVSNTVEREQGLSTER</sequence>
<reference evidence="2" key="1">
    <citation type="submission" date="2021-06" db="EMBL/GenBank/DDBJ databases">
        <title>Halomicroarcula sp. F24A a new haloarchaeum isolated from saline soil.</title>
        <authorList>
            <person name="Duran-Viseras A."/>
            <person name="Sanchez-Porro C."/>
            <person name="Ventosa A."/>
        </authorList>
    </citation>
    <scope>NUCLEOTIDE SEQUENCE</scope>
    <source>
        <strain evidence="2">F24A</strain>
    </source>
</reference>
<keyword evidence="1" id="KW-1133">Transmembrane helix</keyword>
<evidence type="ECO:0000256" key="1">
    <source>
        <dbReference type="SAM" id="Phobius"/>
    </source>
</evidence>
<feature type="transmembrane region" description="Helical" evidence="1">
    <location>
        <begin position="132"/>
        <end position="151"/>
    </location>
</feature>
<keyword evidence="1" id="KW-0812">Transmembrane</keyword>
<accession>A0A8J7YHH4</accession>